<proteinExistence type="predicted"/>
<dbReference type="Gene3D" id="3.30.870.10">
    <property type="entry name" value="Endonuclease Chain A"/>
    <property type="match status" value="1"/>
</dbReference>
<protein>
    <submittedName>
        <fullName evidence="2">Uncharacterized protein</fullName>
    </submittedName>
</protein>
<gene>
    <name evidence="2" type="ORF">EYE40_12700</name>
</gene>
<comment type="caution">
    <text evidence="2">The sequence shown here is derived from an EMBL/GenBank/DDBJ whole genome shotgun (WGS) entry which is preliminary data.</text>
</comment>
<dbReference type="Proteomes" id="UP000294194">
    <property type="component" value="Unassembled WGS sequence"/>
</dbReference>
<dbReference type="EMBL" id="SISG01000001">
    <property type="protein sequence ID" value="TBN58178.1"/>
    <property type="molecule type" value="Genomic_DNA"/>
</dbReference>
<feature type="compositionally biased region" description="Basic and acidic residues" evidence="1">
    <location>
        <begin position="215"/>
        <end position="229"/>
    </location>
</feature>
<sequence>MRSEFLSGPFHEGTSVRSRLQRHLSDETFSAAVFSVAWVKRSGLRLIEHEVRAFTARARLDVLVGIDARGASTEGLRAILELGMTARVIHSPTGGIYHPKVYLFRGSDRANVIIGSSNLTSGGLLNNYETAADISLDLTLPDDAAFLAEIDDYLARATGDATTVDLTMPLIDDLHTAGLVPNEKEVRQGFVAYLRGLRRKPVALPFGSSTQRLHSRGDTAGDPDQRPLA</sequence>
<evidence type="ECO:0000313" key="3">
    <source>
        <dbReference type="Proteomes" id="UP000294194"/>
    </source>
</evidence>
<accession>A0A4Q9GX50</accession>
<name>A0A4Q9GX50_9MICO</name>
<evidence type="ECO:0000313" key="2">
    <source>
        <dbReference type="EMBL" id="TBN58178.1"/>
    </source>
</evidence>
<reference evidence="3" key="1">
    <citation type="submission" date="2019-02" db="EMBL/GenBank/DDBJ databases">
        <title>Glaciihabitans arcticus sp. nov., a psychrotolerant bacterium isolated from polar soil.</title>
        <authorList>
            <person name="Dahal R.H."/>
        </authorList>
    </citation>
    <scope>NUCLEOTIDE SEQUENCE [LARGE SCALE GENOMIC DNA]</scope>
    <source>
        <strain evidence="3">RP-3-7</strain>
    </source>
</reference>
<dbReference type="RefSeq" id="WP_130982285.1">
    <property type="nucleotide sequence ID" value="NZ_SISG01000001.1"/>
</dbReference>
<dbReference type="SUPFAM" id="SSF56024">
    <property type="entry name" value="Phospholipase D/nuclease"/>
    <property type="match status" value="1"/>
</dbReference>
<dbReference type="CDD" id="cd09117">
    <property type="entry name" value="PLDc_Bfil_DEXD_like"/>
    <property type="match status" value="1"/>
</dbReference>
<feature type="region of interest" description="Disordered" evidence="1">
    <location>
        <begin position="208"/>
        <end position="229"/>
    </location>
</feature>
<organism evidence="2 3">
    <name type="scientific">Glaciihabitans arcticus</name>
    <dbReference type="NCBI Taxonomy" id="2668039"/>
    <lineage>
        <taxon>Bacteria</taxon>
        <taxon>Bacillati</taxon>
        <taxon>Actinomycetota</taxon>
        <taxon>Actinomycetes</taxon>
        <taxon>Micrococcales</taxon>
        <taxon>Microbacteriaceae</taxon>
        <taxon>Glaciihabitans</taxon>
    </lineage>
</organism>
<dbReference type="AlphaFoldDB" id="A0A4Q9GX50"/>
<evidence type="ECO:0000256" key="1">
    <source>
        <dbReference type="SAM" id="MobiDB-lite"/>
    </source>
</evidence>
<keyword evidence="3" id="KW-1185">Reference proteome</keyword>